<dbReference type="STRING" id="13616.ENSMODP00000042601"/>
<feature type="compositionally biased region" description="Gly residues" evidence="3">
    <location>
        <begin position="139"/>
        <end position="151"/>
    </location>
</feature>
<keyword evidence="2" id="KW-0106">Calcium</keyword>
<dbReference type="GeneTree" id="ENSGT00390000013629"/>
<protein>
    <recommendedName>
        <fullName evidence="6">EF-hand domain-containing protein</fullName>
    </recommendedName>
</protein>
<dbReference type="GO" id="GO:0046872">
    <property type="term" value="F:metal ion binding"/>
    <property type="evidence" value="ECO:0007669"/>
    <property type="project" value="UniProtKB-KW"/>
</dbReference>
<dbReference type="FunFam" id="1.10.238.10:FF:000243">
    <property type="entry name" value="EF-hand calcium binding domain 6"/>
    <property type="match status" value="1"/>
</dbReference>
<dbReference type="PROSITE" id="PS00018">
    <property type="entry name" value="EF_HAND_1"/>
    <property type="match status" value="1"/>
</dbReference>
<evidence type="ECO:0000313" key="4">
    <source>
        <dbReference type="Ensembl" id="ENSMODP00000042601.1"/>
    </source>
</evidence>
<evidence type="ECO:0000313" key="5">
    <source>
        <dbReference type="Proteomes" id="UP000002280"/>
    </source>
</evidence>
<dbReference type="SUPFAM" id="SSF47473">
    <property type="entry name" value="EF-hand"/>
    <property type="match status" value="1"/>
</dbReference>
<dbReference type="InterPro" id="IPR018247">
    <property type="entry name" value="EF_Hand_1_Ca_BS"/>
</dbReference>
<evidence type="ECO:0000256" key="1">
    <source>
        <dbReference type="ARBA" id="ARBA00022723"/>
    </source>
</evidence>
<sequence length="190" mass="21421">MLKECKAKDVDKQGEISVPEFQALVDKYNLDLSKEDCQNLITKYDLKNNGKFAYCDFFQSCILLLKPKENSLMQRMKIQQVYMMKGAGTQSPSFYAALLRIQPKILHCWRPMRRTFKSYDESGTGLLSIDDFRKVRGPQGRGQGGLEGIGQEGTDELLPPGRGPLPGMLCYPPPWSWLSTKAECSSTSLP</sequence>
<evidence type="ECO:0008006" key="6">
    <source>
        <dbReference type="Google" id="ProtNLM"/>
    </source>
</evidence>
<reference evidence="4" key="2">
    <citation type="submission" date="2025-08" db="UniProtKB">
        <authorList>
            <consortium name="Ensembl"/>
        </authorList>
    </citation>
    <scope>IDENTIFICATION</scope>
</reference>
<name>A0A5F8G5B1_MONDO</name>
<feature type="region of interest" description="Disordered" evidence="3">
    <location>
        <begin position="135"/>
        <end position="158"/>
    </location>
</feature>
<evidence type="ECO:0000256" key="2">
    <source>
        <dbReference type="ARBA" id="ARBA00022837"/>
    </source>
</evidence>
<dbReference type="Bgee" id="ENSMODG00000051483">
    <property type="expression patterns" value="Expressed in spermatocyte and 12 other cell types or tissues"/>
</dbReference>
<accession>A0A5F8G5B1</accession>
<evidence type="ECO:0000256" key="3">
    <source>
        <dbReference type="SAM" id="MobiDB-lite"/>
    </source>
</evidence>
<dbReference type="Ensembl" id="ENSMODT00000086126.1">
    <property type="protein sequence ID" value="ENSMODP00000042601.1"/>
    <property type="gene ID" value="ENSMODG00000051483.1"/>
</dbReference>
<keyword evidence="5" id="KW-1185">Reference proteome</keyword>
<dbReference type="InterPro" id="IPR011992">
    <property type="entry name" value="EF-hand-dom_pair"/>
</dbReference>
<dbReference type="AlphaFoldDB" id="A0A5F8G5B1"/>
<reference evidence="4 5" key="1">
    <citation type="journal article" date="2007" name="Nature">
        <title>Genome of the marsupial Monodelphis domestica reveals innovation in non-coding sequences.</title>
        <authorList>
            <person name="Mikkelsen T.S."/>
            <person name="Wakefield M.J."/>
            <person name="Aken B."/>
            <person name="Amemiya C.T."/>
            <person name="Chang J.L."/>
            <person name="Duke S."/>
            <person name="Garber M."/>
            <person name="Gentles A.J."/>
            <person name="Goodstadt L."/>
            <person name="Heger A."/>
            <person name="Jurka J."/>
            <person name="Kamal M."/>
            <person name="Mauceli E."/>
            <person name="Searle S.M."/>
            <person name="Sharpe T."/>
            <person name="Baker M.L."/>
            <person name="Batzer M.A."/>
            <person name="Benos P.V."/>
            <person name="Belov K."/>
            <person name="Clamp M."/>
            <person name="Cook A."/>
            <person name="Cuff J."/>
            <person name="Das R."/>
            <person name="Davidow L."/>
            <person name="Deakin J.E."/>
            <person name="Fazzari M.J."/>
            <person name="Glass J.L."/>
            <person name="Grabherr M."/>
            <person name="Greally J.M."/>
            <person name="Gu W."/>
            <person name="Hore T.A."/>
            <person name="Huttley G.A."/>
            <person name="Kleber M."/>
            <person name="Jirtle R.L."/>
            <person name="Koina E."/>
            <person name="Lee J.T."/>
            <person name="Mahony S."/>
            <person name="Marra M.A."/>
            <person name="Miller R.D."/>
            <person name="Nicholls R.D."/>
            <person name="Oda M."/>
            <person name="Papenfuss A.T."/>
            <person name="Parra Z.E."/>
            <person name="Pollock D.D."/>
            <person name="Ray D.A."/>
            <person name="Schein J.E."/>
            <person name="Speed T.P."/>
            <person name="Thompson K."/>
            <person name="VandeBerg J.L."/>
            <person name="Wade C.M."/>
            <person name="Walker J.A."/>
            <person name="Waters P.D."/>
            <person name="Webber C."/>
            <person name="Weidman J.R."/>
            <person name="Xie X."/>
            <person name="Zody M.C."/>
            <person name="Baldwin J."/>
            <person name="Abdouelleil A."/>
            <person name="Abdulkadir J."/>
            <person name="Abebe A."/>
            <person name="Abera B."/>
            <person name="Abreu J."/>
            <person name="Acer S.C."/>
            <person name="Aftuck L."/>
            <person name="Alexander A."/>
            <person name="An P."/>
            <person name="Anderson E."/>
            <person name="Anderson S."/>
            <person name="Arachi H."/>
            <person name="Azer M."/>
            <person name="Bachantsang P."/>
            <person name="Barry A."/>
            <person name="Bayul T."/>
            <person name="Berlin A."/>
            <person name="Bessette D."/>
            <person name="Bloom T."/>
            <person name="Bloom T."/>
            <person name="Boguslavskiy L."/>
            <person name="Bonnet C."/>
            <person name="Boukhgalter B."/>
            <person name="Bourzgui I."/>
            <person name="Brown A."/>
            <person name="Cahill P."/>
            <person name="Channer S."/>
            <person name="Cheshatsang Y."/>
            <person name="Chuda L."/>
            <person name="Citroen M."/>
            <person name="Collymore A."/>
            <person name="Cooke P."/>
            <person name="Costello M."/>
            <person name="D'Aco K."/>
            <person name="Daza R."/>
            <person name="De Haan G."/>
            <person name="DeGray S."/>
            <person name="DeMaso C."/>
            <person name="Dhargay N."/>
            <person name="Dooley K."/>
            <person name="Dooley E."/>
            <person name="Doricent M."/>
            <person name="Dorje P."/>
            <person name="Dorjee K."/>
            <person name="Dupes A."/>
            <person name="Elong R."/>
            <person name="Falk J."/>
            <person name="Farina A."/>
            <person name="Faro S."/>
            <person name="Ferguson D."/>
            <person name="Fisher S."/>
            <person name="Foley C.D."/>
            <person name="Franke A."/>
            <person name="Friedrich D."/>
            <person name="Gadbois L."/>
            <person name="Gearin G."/>
            <person name="Gearin C.R."/>
            <person name="Giannoukos G."/>
            <person name="Goode T."/>
            <person name="Graham J."/>
            <person name="Grandbois E."/>
            <person name="Grewal S."/>
            <person name="Gyaltsen K."/>
            <person name="Hafez N."/>
            <person name="Hagos B."/>
            <person name="Hall J."/>
            <person name="Henson C."/>
            <person name="Hollinger A."/>
            <person name="Honan T."/>
            <person name="Huard M.D."/>
            <person name="Hughes L."/>
            <person name="Hurhula B."/>
            <person name="Husby M.E."/>
            <person name="Kamat A."/>
            <person name="Kanga B."/>
            <person name="Kashin S."/>
            <person name="Khazanovich D."/>
            <person name="Kisner P."/>
            <person name="Lance K."/>
            <person name="Lara M."/>
            <person name="Lee W."/>
            <person name="Lennon N."/>
            <person name="Letendre F."/>
            <person name="LeVine R."/>
            <person name="Lipovsky A."/>
            <person name="Liu X."/>
            <person name="Liu J."/>
            <person name="Liu S."/>
            <person name="Lokyitsang T."/>
            <person name="Lokyitsang Y."/>
            <person name="Lubonja R."/>
            <person name="Lui A."/>
            <person name="MacDonald P."/>
            <person name="Magnisalis V."/>
            <person name="Maru K."/>
            <person name="Matthews C."/>
            <person name="McCusker W."/>
            <person name="McDonough S."/>
            <person name="Mehta T."/>
            <person name="Meldrim J."/>
            <person name="Meneus L."/>
            <person name="Mihai O."/>
            <person name="Mihalev A."/>
            <person name="Mihova T."/>
            <person name="Mittelman R."/>
            <person name="Mlenga V."/>
            <person name="Montmayeur A."/>
            <person name="Mulrain L."/>
            <person name="Navidi A."/>
            <person name="Naylor J."/>
            <person name="Negash T."/>
            <person name="Nguyen T."/>
            <person name="Nguyen N."/>
            <person name="Nicol R."/>
            <person name="Norbu C."/>
            <person name="Norbu N."/>
            <person name="Novod N."/>
            <person name="O'Neill B."/>
            <person name="Osman S."/>
            <person name="Markiewicz E."/>
            <person name="Oyono O.L."/>
            <person name="Patti C."/>
            <person name="Phunkhang P."/>
            <person name="Pierre F."/>
            <person name="Priest M."/>
            <person name="Raghuraman S."/>
            <person name="Rege F."/>
            <person name="Reyes R."/>
            <person name="Rise C."/>
            <person name="Rogov P."/>
            <person name="Ross K."/>
            <person name="Ryan E."/>
            <person name="Settipalli S."/>
            <person name="Shea T."/>
            <person name="Sherpa N."/>
            <person name="Shi L."/>
            <person name="Shih D."/>
            <person name="Sparrow T."/>
            <person name="Spaulding J."/>
            <person name="Stalker J."/>
            <person name="Stange-Thomann N."/>
            <person name="Stavropoulos S."/>
            <person name="Stone C."/>
            <person name="Strader C."/>
            <person name="Tesfaye S."/>
            <person name="Thomson T."/>
            <person name="Thoulutsang Y."/>
            <person name="Thoulutsang D."/>
            <person name="Topham K."/>
            <person name="Topping I."/>
            <person name="Tsamla T."/>
            <person name="Vassiliev H."/>
            <person name="Vo A."/>
            <person name="Wangchuk T."/>
            <person name="Wangdi T."/>
            <person name="Weiand M."/>
            <person name="Wilkinson J."/>
            <person name="Wilson A."/>
            <person name="Yadav S."/>
            <person name="Young G."/>
            <person name="Yu Q."/>
            <person name="Zembek L."/>
            <person name="Zhong D."/>
            <person name="Zimmer A."/>
            <person name="Zwirko Z."/>
            <person name="Jaffe D.B."/>
            <person name="Alvarez P."/>
            <person name="Brockman W."/>
            <person name="Butler J."/>
            <person name="Chin C."/>
            <person name="Gnerre S."/>
            <person name="MacCallum I."/>
            <person name="Graves J.A."/>
            <person name="Ponting C.P."/>
            <person name="Breen M."/>
            <person name="Samollow P.B."/>
            <person name="Lander E.S."/>
            <person name="Lindblad-Toh K."/>
        </authorList>
    </citation>
    <scope>NUCLEOTIDE SEQUENCE [LARGE SCALE GENOMIC DNA]</scope>
</reference>
<dbReference type="Proteomes" id="UP000002280">
    <property type="component" value="Chromosome 8"/>
</dbReference>
<organism evidence="4 5">
    <name type="scientific">Monodelphis domestica</name>
    <name type="common">Gray short-tailed opossum</name>
    <dbReference type="NCBI Taxonomy" id="13616"/>
    <lineage>
        <taxon>Eukaryota</taxon>
        <taxon>Metazoa</taxon>
        <taxon>Chordata</taxon>
        <taxon>Craniata</taxon>
        <taxon>Vertebrata</taxon>
        <taxon>Euteleostomi</taxon>
        <taxon>Mammalia</taxon>
        <taxon>Metatheria</taxon>
        <taxon>Didelphimorphia</taxon>
        <taxon>Didelphidae</taxon>
        <taxon>Monodelphis</taxon>
    </lineage>
</organism>
<reference evidence="4" key="3">
    <citation type="submission" date="2025-09" db="UniProtKB">
        <authorList>
            <consortium name="Ensembl"/>
        </authorList>
    </citation>
    <scope>IDENTIFICATION</scope>
</reference>
<dbReference type="InParanoid" id="A0A5F8G5B1"/>
<proteinExistence type="predicted"/>
<dbReference type="PANTHER" id="PTHR20875">
    <property type="entry name" value="EF-HAND CALCIUM-BINDING DOMAIN-CONTAINING PROTEIN 6-RELATED"/>
    <property type="match status" value="1"/>
</dbReference>
<keyword evidence="1" id="KW-0479">Metal-binding</keyword>
<dbReference type="InterPro" id="IPR052603">
    <property type="entry name" value="EFCB6"/>
</dbReference>
<dbReference type="PANTHER" id="PTHR20875:SF2">
    <property type="entry name" value="EF-HAND CALCIUM-BINDING DOMAIN-CONTAINING PROTEIN 6"/>
    <property type="match status" value="1"/>
</dbReference>
<dbReference type="Gene3D" id="1.10.238.10">
    <property type="entry name" value="EF-hand"/>
    <property type="match status" value="1"/>
</dbReference>